<protein>
    <submittedName>
        <fullName evidence="1">Uncharacterized protein</fullName>
    </submittedName>
</protein>
<sequence length="354" mass="42639">MTVLCHIVGMNNIIKEQFINNIKNKYPVTIIDLDIINNNIRKNRKMIMFNKKYIRLKKNKKTDHKTKTRALEISKYMRDYWKYILNKKITNIIKNNKDKNIIFIGLNTYHRNNRTKVKINTNNIFYIKVSARTYARNTIEYNIDKYRKNIINGTFPIKYIDHNFLIKQYNKLSKIYGNMKYKKKTFSHMTKWVHLKLGKNIHAGGREIFGGEVLYVCTEKEYDNHIKIDNSRRRNRKKIKELLGMYTKKYINGYTMKWLSLLSAIPNINHKIKKGYIHKKNKTIPYVEERYEGALDELNQSCFLYTVKKDIFKDKLSSYKYKSIHTVDILSKKYIYNIYNELIKDSVRIIKYNN</sequence>
<gene>
    <name evidence="1" type="ORF">LCMiAC01_03040</name>
</gene>
<reference evidence="1" key="1">
    <citation type="journal article" date="2019" name="MBio">
        <title>Virus Genomes from Deep Sea Sediments Expand the Ocean Megavirome and Support Independent Origins of Viral Gigantism.</title>
        <authorList>
            <person name="Backstrom D."/>
            <person name="Yutin N."/>
            <person name="Jorgensen S.L."/>
            <person name="Dharamshi J."/>
            <person name="Homa F."/>
            <person name="Zaremba-Niedwiedzka K."/>
            <person name="Spang A."/>
            <person name="Wolf Y.I."/>
            <person name="Koonin E.V."/>
            <person name="Ettema T.J."/>
        </authorList>
    </citation>
    <scope>NUCLEOTIDE SEQUENCE</scope>
</reference>
<dbReference type="EMBL" id="MK500393">
    <property type="protein sequence ID" value="QBK88626.1"/>
    <property type="molecule type" value="Genomic_DNA"/>
</dbReference>
<proteinExistence type="predicted"/>
<organism evidence="1">
    <name type="scientific">Mimivirus LCMiAC01</name>
    <dbReference type="NCBI Taxonomy" id="2506608"/>
    <lineage>
        <taxon>Viruses</taxon>
        <taxon>Varidnaviria</taxon>
        <taxon>Bamfordvirae</taxon>
        <taxon>Nucleocytoviricota</taxon>
        <taxon>Megaviricetes</taxon>
        <taxon>Imitervirales</taxon>
        <taxon>Mimiviridae</taxon>
        <taxon>Klosneuvirinae</taxon>
    </lineage>
</organism>
<accession>A0A481Z1Q8</accession>
<evidence type="ECO:0000313" key="1">
    <source>
        <dbReference type="EMBL" id="QBK88626.1"/>
    </source>
</evidence>
<name>A0A481Z1Q8_9VIRU</name>